<dbReference type="Gene3D" id="2.60.40.3440">
    <property type="match status" value="1"/>
</dbReference>
<sequence length="912" mass="101408">MRDKNNGIKMTARNGILCSAALILLSACGGTDSDVANEDISATLAEDTSWQTQLDFSDTAIIINQPRHGQLTLGNNTATFTPEADYNGNDSATVEAGNTRYRFSFTITPVNDAPRFISRTISLSADHEMVGQIEAYDPDGDDIIFSLVSQPKQGHVSLGQEGSFSYHLDGLSLPNDSFIVLISDGLAESEAAIELKPAYSTNEEKAAYYYHSSESHLKQAEQITDSINDDVVSQNSYIALAQGYVKAGLTEKSDEILEQKIFSQQALAQAHLKVALAYEQSNQPDKASTHRLLSLQYQTDYIVDNGITNISKADASVLLTLLNDMNGANDSEGADKVTTQLESFTKVIGGADEEYQGAFGNMVTAARNQASSTVETYLQTNSSQDLQLALASTDRFASIVKETGYQFVKTGEHKGERFYQLGPMYVAQAAEFYYSLGATDKVKDLLAYVFSYYTDTTYDPEHHYPLKNYAQRSIEQYQYPLAIIASLMELTYPNTPNLAVQLVKPEMSSYDRVIDAAEEAKALATVIRGGSLIDAITIIEQQYGDNLRELQEQYSGRIVGKDYFGGQLITLGYISEAKQVLRRGINILRNPTYLSQQGNTLYITGTRGCLKYWSYVKKVDDTDLMDTLKQACQSIVDNKFPTANAAKDDAFRFLDAYMDLATLYQLIGNSEQSIALLNEATVLFDKIEDESQLQAKQRDYLFARMSLNNFEPAYVLLQQMVSPWFSDEPPEDTEEELKKLLTLHRTLVKDDYNTSSLTEQDALLPQLRKTAYNEANYSELYQRFSSIEKQLSTEIIKRFNNQPAPVQINLAEDVVDNLSYARRYQDARTLLENSYLSASDQLEWLGLIAERQATQDDFPNSPIATVDTDHDGLANFISVNASDAEIEQSDIQLDNDADGDGVPDEIDPMPLG</sequence>
<dbReference type="InterPro" id="IPR040853">
    <property type="entry name" value="RapA2_cadherin-like"/>
</dbReference>
<dbReference type="EMBL" id="JAMZDE010000005">
    <property type="protein sequence ID" value="MCP1339010.1"/>
    <property type="molecule type" value="Genomic_DNA"/>
</dbReference>
<reference evidence="3" key="1">
    <citation type="submission" date="2022-06" db="EMBL/GenBank/DDBJ databases">
        <title>Idiomarina rhizosphaerae M1R2S28.</title>
        <authorList>
            <person name="Sun J.-Q."/>
            <person name="Li L.-F."/>
        </authorList>
    </citation>
    <scope>NUCLEOTIDE SEQUENCE</scope>
    <source>
        <strain evidence="3">M1R2S28</strain>
    </source>
</reference>
<dbReference type="AlphaFoldDB" id="A0A9X2FWN3"/>
<evidence type="ECO:0000313" key="3">
    <source>
        <dbReference type="EMBL" id="MCP1339010.1"/>
    </source>
</evidence>
<dbReference type="RefSeq" id="WP_253618502.1">
    <property type="nucleotide sequence ID" value="NZ_JAMZDE010000005.1"/>
</dbReference>
<feature type="region of interest" description="Disordered" evidence="1">
    <location>
        <begin position="892"/>
        <end position="912"/>
    </location>
</feature>
<evidence type="ECO:0000256" key="1">
    <source>
        <dbReference type="SAM" id="MobiDB-lite"/>
    </source>
</evidence>
<dbReference type="PROSITE" id="PS51257">
    <property type="entry name" value="PROKAR_LIPOPROTEIN"/>
    <property type="match status" value="1"/>
</dbReference>
<evidence type="ECO:0000313" key="4">
    <source>
        <dbReference type="Proteomes" id="UP001139474"/>
    </source>
</evidence>
<keyword evidence="4" id="KW-1185">Reference proteome</keyword>
<dbReference type="Proteomes" id="UP001139474">
    <property type="component" value="Unassembled WGS sequence"/>
</dbReference>
<dbReference type="Pfam" id="PF17803">
    <property type="entry name" value="Cadherin_4"/>
    <property type="match status" value="1"/>
</dbReference>
<proteinExistence type="predicted"/>
<name>A0A9X2FWN3_9GAMM</name>
<feature type="domain" description="RapA2 cadherin-like" evidence="2">
    <location>
        <begin position="104"/>
        <end position="166"/>
    </location>
</feature>
<comment type="caution">
    <text evidence="3">The sequence shown here is derived from an EMBL/GenBank/DDBJ whole genome shotgun (WGS) entry which is preliminary data.</text>
</comment>
<protein>
    <submittedName>
        <fullName evidence="3">Cadherin-like domain-containing protein</fullName>
    </submittedName>
</protein>
<accession>A0A9X2FWN3</accession>
<organism evidence="3 4">
    <name type="scientific">Idiomarina rhizosphaerae</name>
    <dbReference type="NCBI Taxonomy" id="2961572"/>
    <lineage>
        <taxon>Bacteria</taxon>
        <taxon>Pseudomonadati</taxon>
        <taxon>Pseudomonadota</taxon>
        <taxon>Gammaproteobacteria</taxon>
        <taxon>Alteromonadales</taxon>
        <taxon>Idiomarinaceae</taxon>
        <taxon>Idiomarina</taxon>
    </lineage>
</organism>
<evidence type="ECO:0000259" key="2">
    <source>
        <dbReference type="Pfam" id="PF17803"/>
    </source>
</evidence>
<gene>
    <name evidence="3" type="ORF">NJR55_05325</name>
</gene>